<dbReference type="AlphaFoldDB" id="A0A2A4T5E2"/>
<dbReference type="PANTHER" id="PTHR36508">
    <property type="entry name" value="PROTEIN SLYX"/>
    <property type="match status" value="1"/>
</dbReference>
<protein>
    <submittedName>
        <fullName evidence="1">Uncharacterized protein</fullName>
    </submittedName>
</protein>
<dbReference type="PANTHER" id="PTHR36508:SF1">
    <property type="entry name" value="PROTEIN SLYX"/>
    <property type="match status" value="1"/>
</dbReference>
<dbReference type="HAMAP" id="MF_00715">
    <property type="entry name" value="SlyX"/>
    <property type="match status" value="1"/>
</dbReference>
<gene>
    <name evidence="1" type="ORF">COB67_05385</name>
</gene>
<proteinExistence type="inferred from homology"/>
<name>A0A2A4T5E2_9DELT</name>
<comment type="caution">
    <text evidence="1">The sequence shown here is derived from an EMBL/GenBank/DDBJ whole genome shotgun (WGS) entry which is preliminary data.</text>
</comment>
<dbReference type="EMBL" id="NVSR01000024">
    <property type="protein sequence ID" value="PCI28846.1"/>
    <property type="molecule type" value="Genomic_DNA"/>
</dbReference>
<evidence type="ECO:0000313" key="1">
    <source>
        <dbReference type="EMBL" id="PCI28846.1"/>
    </source>
</evidence>
<dbReference type="Gene3D" id="1.20.5.300">
    <property type="match status" value="1"/>
</dbReference>
<evidence type="ECO:0000313" key="2">
    <source>
        <dbReference type="Proteomes" id="UP000218113"/>
    </source>
</evidence>
<sequence>MQEKIEERVIELEIRVAYQDETIEQLNDVVAQQQTQIDLLQRQMSFLAASLKQPSLKSDSEEESPPPHY</sequence>
<dbReference type="Pfam" id="PF04102">
    <property type="entry name" value="SlyX"/>
    <property type="match status" value="1"/>
</dbReference>
<organism evidence="1 2">
    <name type="scientific">SAR324 cluster bacterium</name>
    <dbReference type="NCBI Taxonomy" id="2024889"/>
    <lineage>
        <taxon>Bacteria</taxon>
        <taxon>Deltaproteobacteria</taxon>
        <taxon>SAR324 cluster</taxon>
    </lineage>
</organism>
<dbReference type="Proteomes" id="UP000218113">
    <property type="component" value="Unassembled WGS sequence"/>
</dbReference>
<reference evidence="2" key="1">
    <citation type="submission" date="2017-08" db="EMBL/GenBank/DDBJ databases">
        <title>A dynamic microbial community with high functional redundancy inhabits the cold, oxic subseafloor aquifer.</title>
        <authorList>
            <person name="Tully B.J."/>
            <person name="Wheat C.G."/>
            <person name="Glazer B.T."/>
            <person name="Huber J.A."/>
        </authorList>
    </citation>
    <scope>NUCLEOTIDE SEQUENCE [LARGE SCALE GENOMIC DNA]</scope>
</reference>
<accession>A0A2A4T5E2</accession>
<dbReference type="InterPro" id="IPR007236">
    <property type="entry name" value="SlyX"/>
</dbReference>